<dbReference type="GO" id="GO:0005789">
    <property type="term" value="C:endoplasmic reticulum membrane"/>
    <property type="evidence" value="ECO:0007669"/>
    <property type="project" value="TreeGrafter"/>
</dbReference>
<feature type="transmembrane region" description="Helical" evidence="14">
    <location>
        <begin position="426"/>
        <end position="447"/>
    </location>
</feature>
<dbReference type="InterPro" id="IPR011016">
    <property type="entry name" value="Znf_RING-CH"/>
</dbReference>
<dbReference type="EMBL" id="LXPE01000043">
    <property type="protein sequence ID" value="OBA25800.1"/>
    <property type="molecule type" value="Genomic_DNA"/>
</dbReference>
<evidence type="ECO:0000256" key="7">
    <source>
        <dbReference type="ARBA" id="ARBA00022723"/>
    </source>
</evidence>
<evidence type="ECO:0000256" key="9">
    <source>
        <dbReference type="ARBA" id="ARBA00022786"/>
    </source>
</evidence>
<dbReference type="AlphaFoldDB" id="A0A1B7TAQ5"/>
<evidence type="ECO:0000256" key="4">
    <source>
        <dbReference type="ARBA" id="ARBA00012483"/>
    </source>
</evidence>
<feature type="transmembrane region" description="Helical" evidence="14">
    <location>
        <begin position="362"/>
        <end position="381"/>
    </location>
</feature>
<keyword evidence="6 14" id="KW-0812">Transmembrane</keyword>
<name>A0A1B7TAQ5_9ASCO</name>
<proteinExistence type="predicted"/>
<evidence type="ECO:0000256" key="3">
    <source>
        <dbReference type="ARBA" id="ARBA00004906"/>
    </source>
</evidence>
<reference evidence="17" key="1">
    <citation type="journal article" date="2016" name="Proc. Natl. Acad. Sci. U.S.A.">
        <title>Comparative genomics of biotechnologically important yeasts.</title>
        <authorList>
            <person name="Riley R."/>
            <person name="Haridas S."/>
            <person name="Wolfe K.H."/>
            <person name="Lopes M.R."/>
            <person name="Hittinger C.T."/>
            <person name="Goeker M."/>
            <person name="Salamov A.A."/>
            <person name="Wisecaver J.H."/>
            <person name="Long T.M."/>
            <person name="Calvey C.H."/>
            <person name="Aerts A.L."/>
            <person name="Barry K.W."/>
            <person name="Choi C."/>
            <person name="Clum A."/>
            <person name="Coughlan A.Y."/>
            <person name="Deshpande S."/>
            <person name="Douglass A.P."/>
            <person name="Hanson S.J."/>
            <person name="Klenk H.-P."/>
            <person name="LaButti K.M."/>
            <person name="Lapidus A."/>
            <person name="Lindquist E.A."/>
            <person name="Lipzen A.M."/>
            <person name="Meier-Kolthoff J.P."/>
            <person name="Ohm R.A."/>
            <person name="Otillar R.P."/>
            <person name="Pangilinan J.L."/>
            <person name="Peng Y."/>
            <person name="Rokas A."/>
            <person name="Rosa C.A."/>
            <person name="Scheuner C."/>
            <person name="Sibirny A.A."/>
            <person name="Slot J.C."/>
            <person name="Stielow J.B."/>
            <person name="Sun H."/>
            <person name="Kurtzman C.P."/>
            <person name="Blackwell M."/>
            <person name="Grigoriev I.V."/>
            <person name="Jeffries T.W."/>
        </authorList>
    </citation>
    <scope>NUCLEOTIDE SEQUENCE [LARGE SCALE GENOMIC DNA]</scope>
    <source>
        <strain evidence="17">NRRL Y-1626</strain>
    </source>
</reference>
<dbReference type="GO" id="GO:0061630">
    <property type="term" value="F:ubiquitin protein ligase activity"/>
    <property type="evidence" value="ECO:0007669"/>
    <property type="project" value="UniProtKB-EC"/>
</dbReference>
<accession>A0A1B7TAQ5</accession>
<evidence type="ECO:0000313" key="16">
    <source>
        <dbReference type="EMBL" id="OBA25800.1"/>
    </source>
</evidence>
<evidence type="ECO:0000256" key="10">
    <source>
        <dbReference type="ARBA" id="ARBA00022833"/>
    </source>
</evidence>
<feature type="transmembrane region" description="Helical" evidence="14">
    <location>
        <begin position="170"/>
        <end position="190"/>
    </location>
</feature>
<dbReference type="CDD" id="cd16495">
    <property type="entry name" value="RING_CH-C4HC3_MARCH"/>
    <property type="match status" value="1"/>
</dbReference>
<feature type="transmembrane region" description="Helical" evidence="14">
    <location>
        <begin position="241"/>
        <end position="261"/>
    </location>
</feature>
<evidence type="ECO:0000256" key="2">
    <source>
        <dbReference type="ARBA" id="ARBA00004141"/>
    </source>
</evidence>
<evidence type="ECO:0000256" key="8">
    <source>
        <dbReference type="ARBA" id="ARBA00022771"/>
    </source>
</evidence>
<evidence type="ECO:0000256" key="6">
    <source>
        <dbReference type="ARBA" id="ARBA00022692"/>
    </source>
</evidence>
<feature type="transmembrane region" description="Helical" evidence="14">
    <location>
        <begin position="467"/>
        <end position="489"/>
    </location>
</feature>
<evidence type="ECO:0000256" key="13">
    <source>
        <dbReference type="SAM" id="MobiDB-lite"/>
    </source>
</evidence>
<organism evidence="16 17">
    <name type="scientific">Hanseniaspora valbyensis NRRL Y-1626</name>
    <dbReference type="NCBI Taxonomy" id="766949"/>
    <lineage>
        <taxon>Eukaryota</taxon>
        <taxon>Fungi</taxon>
        <taxon>Dikarya</taxon>
        <taxon>Ascomycota</taxon>
        <taxon>Saccharomycotina</taxon>
        <taxon>Saccharomycetes</taxon>
        <taxon>Saccharomycodales</taxon>
        <taxon>Saccharomycodaceae</taxon>
        <taxon>Hanseniaspora</taxon>
    </lineage>
</organism>
<keyword evidence="7" id="KW-0479">Metal-binding</keyword>
<keyword evidence="12 14" id="KW-0472">Membrane</keyword>
<evidence type="ECO:0000256" key="1">
    <source>
        <dbReference type="ARBA" id="ARBA00000900"/>
    </source>
</evidence>
<feature type="transmembrane region" description="Helical" evidence="14">
    <location>
        <begin position="821"/>
        <end position="839"/>
    </location>
</feature>
<dbReference type="SUPFAM" id="SSF57850">
    <property type="entry name" value="RING/U-box"/>
    <property type="match status" value="1"/>
</dbReference>
<evidence type="ECO:0000256" key="14">
    <source>
        <dbReference type="SAM" id="Phobius"/>
    </source>
</evidence>
<keyword evidence="10" id="KW-0862">Zinc</keyword>
<dbReference type="Pfam" id="PF12906">
    <property type="entry name" value="RINGv"/>
    <property type="match status" value="1"/>
</dbReference>
<dbReference type="PANTHER" id="PTHR13145">
    <property type="entry name" value="SSM4 PROTEIN"/>
    <property type="match status" value="1"/>
</dbReference>
<feature type="transmembrane region" description="Helical" evidence="14">
    <location>
        <begin position="322"/>
        <end position="342"/>
    </location>
</feature>
<comment type="catalytic activity">
    <reaction evidence="1">
        <text>S-ubiquitinyl-[E2 ubiquitin-conjugating enzyme]-L-cysteine + [acceptor protein]-L-lysine = [E2 ubiquitin-conjugating enzyme]-L-cysteine + N(6)-ubiquitinyl-[acceptor protein]-L-lysine.</text>
        <dbReference type="EC" id="2.3.2.27"/>
    </reaction>
</comment>
<evidence type="ECO:0000256" key="11">
    <source>
        <dbReference type="ARBA" id="ARBA00022989"/>
    </source>
</evidence>
<dbReference type="Proteomes" id="UP000092321">
    <property type="component" value="Unassembled WGS sequence"/>
</dbReference>
<dbReference type="Gene3D" id="3.30.40.10">
    <property type="entry name" value="Zinc/RING finger domain, C3HC4 (zinc finger)"/>
    <property type="match status" value="1"/>
</dbReference>
<evidence type="ECO:0000256" key="5">
    <source>
        <dbReference type="ARBA" id="ARBA00022679"/>
    </source>
</evidence>
<feature type="region of interest" description="Disordered" evidence="13">
    <location>
        <begin position="592"/>
        <end position="612"/>
    </location>
</feature>
<feature type="domain" description="RING-CH-type" evidence="15">
    <location>
        <begin position="1"/>
        <end position="69"/>
    </location>
</feature>
<comment type="subcellular location">
    <subcellularLocation>
        <location evidence="2">Membrane</location>
        <topology evidence="2">Multi-pass membrane protein</topology>
    </subcellularLocation>
</comment>
<dbReference type="EC" id="2.3.2.27" evidence="4"/>
<feature type="compositionally biased region" description="Acidic residues" evidence="13">
    <location>
        <begin position="602"/>
        <end position="611"/>
    </location>
</feature>
<evidence type="ECO:0000256" key="12">
    <source>
        <dbReference type="ARBA" id="ARBA00023136"/>
    </source>
</evidence>
<sequence>MDSSNGKICRVCQEDENESGNSLLKPCKCNSYIHKSCLLRWTRVKSKSDIIDFENDLNCEICHTKIEFAYDAAKNGNTTSIKNTWDAINTLYKRNSDFFHSLDIIAFVLFVVIFVAVIINKILKTKTFRKVGVKTTKTLDSGITMTNQALAPRTYVIYLLEHLPHGTKSFYSNIFLTGCIFVSSLLPAIVETFDGFKTSTFYKMYEYNFGKKKASEEYENIEQEFNNNMDLRKKNSSFTKITSSLILAIYIGLGLCVHFVLQEFVPRCLYHKLVGHHAYKYTHYFTLYYNFVLALVLYGILTFKEKIRKSKSFKLFITKNCLKLIVVGFWKYILFHVFDLFFRNYLGMGYIINATYAYDLDLSSLFLTESSYLFWVSFAAIDYLRNKLFRYGVFYQFYDSKLVAGDNTKRQSLMVMSLKSSLKKYLLEYFMMFIALMGFGGIAVIGFYKFKPQIFPLQISYHGFQKILINGIVLIYINGYVSLLNTLLYQPFFKKISFIFKLTNYLFKVDDDLLIKEKTNSNNDKENIEEEEHKCEKNNLCLSKIEAINLFENKTKFVAATCASQNGFFMKVPSEQTDTYFSDGLMEKFDVKQETTKQQQQQEEEEEEDADTGFIKGTTDKRIYDYVNSGVNDDYEVCFVPNYFKIKLILFFLIISIMQNAAVFGILLFATFIGNRVCNIPWLLFFNDFTNKDDAEQKNLQDFTNKIWIKDTYEQYASLKLVIGLTLILGVCEIFISKFKKDDNKNMIKKFAVLIYSILYQPILLLILLLLCSITAILTTYTINVLKISLIDNIHSFPSCGDVKFLWHSIPMFLEVSTANLFLAFFLVSVLTSVIRFYLKVTNAEHMPDEFGFKAVSNFTNGEIKQYSKLLNKFLLKPFIVHNLVLVLIYLLLRSISFTPEALCYTTSPNLITKLYDANISLLFYNRSFFLNNFYRFSFLGHVFYELGKAIIKISYRKWVKLTTLAENNKVSEEDIIIIEQ</sequence>
<feature type="transmembrane region" description="Helical" evidence="14">
    <location>
        <begin position="281"/>
        <end position="301"/>
    </location>
</feature>
<gene>
    <name evidence="16" type="ORF">HANVADRAFT_3390</name>
</gene>
<keyword evidence="17" id="KW-1185">Reference proteome</keyword>
<dbReference type="PROSITE" id="PS51292">
    <property type="entry name" value="ZF_RING_CH"/>
    <property type="match status" value="1"/>
</dbReference>
<keyword evidence="5" id="KW-0808">Transferase</keyword>
<dbReference type="GO" id="GO:0036503">
    <property type="term" value="P:ERAD pathway"/>
    <property type="evidence" value="ECO:0007669"/>
    <property type="project" value="TreeGrafter"/>
</dbReference>
<dbReference type="GO" id="GO:0008270">
    <property type="term" value="F:zinc ion binding"/>
    <property type="evidence" value="ECO:0007669"/>
    <property type="project" value="UniProtKB-KW"/>
</dbReference>
<keyword evidence="11 14" id="KW-1133">Transmembrane helix</keyword>
<dbReference type="InterPro" id="IPR013083">
    <property type="entry name" value="Znf_RING/FYVE/PHD"/>
</dbReference>
<comment type="pathway">
    <text evidence="3">Protein modification; protein ubiquitination.</text>
</comment>
<feature type="transmembrane region" description="Helical" evidence="14">
    <location>
        <begin position="751"/>
        <end position="778"/>
    </location>
</feature>
<comment type="caution">
    <text evidence="16">The sequence shown here is derived from an EMBL/GenBank/DDBJ whole genome shotgun (WGS) entry which is preliminary data.</text>
</comment>
<evidence type="ECO:0000259" key="15">
    <source>
        <dbReference type="PROSITE" id="PS51292"/>
    </source>
</evidence>
<evidence type="ECO:0000313" key="17">
    <source>
        <dbReference type="Proteomes" id="UP000092321"/>
    </source>
</evidence>
<feature type="transmembrane region" description="Helical" evidence="14">
    <location>
        <begin position="648"/>
        <end position="673"/>
    </location>
</feature>
<feature type="transmembrane region" description="Helical" evidence="14">
    <location>
        <begin position="721"/>
        <end position="739"/>
    </location>
</feature>
<dbReference type="SMART" id="SM00744">
    <property type="entry name" value="RINGv"/>
    <property type="match status" value="1"/>
</dbReference>
<keyword evidence="9" id="KW-0833">Ubl conjugation pathway</keyword>
<dbReference type="PANTHER" id="PTHR13145:SF0">
    <property type="entry name" value="E3 UBIQUITIN-PROTEIN LIGASE MARCHF6"/>
    <property type="match status" value="1"/>
</dbReference>
<protein>
    <recommendedName>
        <fullName evidence="4">RING-type E3 ubiquitin transferase</fullName>
        <ecNumber evidence="4">2.3.2.27</ecNumber>
    </recommendedName>
</protein>
<feature type="transmembrane region" description="Helical" evidence="14">
    <location>
        <begin position="874"/>
        <end position="893"/>
    </location>
</feature>
<feature type="transmembrane region" description="Helical" evidence="14">
    <location>
        <begin position="98"/>
        <end position="119"/>
    </location>
</feature>
<keyword evidence="8" id="KW-0863">Zinc-finger</keyword>